<reference evidence="2 3" key="1">
    <citation type="journal article" date="2015" name="G3 (Bethesda)">
        <title>Insights into Ongoing Evolution of the Hexachlorocyclohexane Catabolic Pathway from Comparative Genomics of Ten Sphingomonadaceae Strains.</title>
        <authorList>
            <person name="Pearce S.L."/>
            <person name="Oakeshott J.G."/>
            <person name="Pandey G."/>
        </authorList>
    </citation>
    <scope>NUCLEOTIDE SEQUENCE [LARGE SCALE GENOMIC DNA]</scope>
    <source>
        <strain evidence="2 3">LL02</strain>
    </source>
</reference>
<organism evidence="2 3">
    <name type="scientific">Novosphingobium barchaimii LL02</name>
    <dbReference type="NCBI Taxonomy" id="1114963"/>
    <lineage>
        <taxon>Bacteria</taxon>
        <taxon>Pseudomonadati</taxon>
        <taxon>Pseudomonadota</taxon>
        <taxon>Alphaproteobacteria</taxon>
        <taxon>Sphingomonadales</taxon>
        <taxon>Sphingomonadaceae</taxon>
        <taxon>Novosphingobium</taxon>
    </lineage>
</organism>
<sequence length="228" mass="24088">MYRPMMLAMSAMVAVAPATAMAETPRELLTAAAFQAPNKPKALALIGQAIAASEKILAARPGDREAALQRGVAIGYRAKLTRSRSDARTSLGIFERLAAQNPRDPEAQMGIAGWHLDAIDQLGAFMARTALGAKAQVGEAALARAVALGGERAFYPGLAAMMRIRRDETDLTQARRWAEAAATGQTPTQLDTLMKRAGLAILPALRANDGKAAAALSRKLLPFGKIAD</sequence>
<dbReference type="AlphaFoldDB" id="A0A0J7XWQ6"/>
<protein>
    <submittedName>
        <fullName evidence="2">Uncharacterized protein</fullName>
    </submittedName>
</protein>
<comment type="caution">
    <text evidence="2">The sequence shown here is derived from an EMBL/GenBank/DDBJ whole genome shotgun (WGS) entry which is preliminary data.</text>
</comment>
<feature type="signal peptide" evidence="1">
    <location>
        <begin position="1"/>
        <end position="22"/>
    </location>
</feature>
<gene>
    <name evidence="2" type="ORF">V474_14330</name>
</gene>
<evidence type="ECO:0000313" key="3">
    <source>
        <dbReference type="Proteomes" id="UP000052268"/>
    </source>
</evidence>
<name>A0A0J7XWQ6_9SPHN</name>
<evidence type="ECO:0000256" key="1">
    <source>
        <dbReference type="SAM" id="SignalP"/>
    </source>
</evidence>
<accession>A0A0J7XWQ6</accession>
<dbReference type="Proteomes" id="UP000052268">
    <property type="component" value="Unassembled WGS sequence"/>
</dbReference>
<evidence type="ECO:0000313" key="2">
    <source>
        <dbReference type="EMBL" id="KMS56151.1"/>
    </source>
</evidence>
<dbReference type="EMBL" id="JACU01000004">
    <property type="protein sequence ID" value="KMS56151.1"/>
    <property type="molecule type" value="Genomic_DNA"/>
</dbReference>
<proteinExistence type="predicted"/>
<keyword evidence="1" id="KW-0732">Signal</keyword>
<dbReference type="PATRIC" id="fig|1114963.3.peg.1682"/>
<feature type="chain" id="PRO_5005292156" evidence="1">
    <location>
        <begin position="23"/>
        <end position="228"/>
    </location>
</feature>
<keyword evidence="3" id="KW-1185">Reference proteome</keyword>